<dbReference type="Gene3D" id="3.30.420.40">
    <property type="match status" value="2"/>
</dbReference>
<evidence type="ECO:0000259" key="4">
    <source>
        <dbReference type="Pfam" id="PF00370"/>
    </source>
</evidence>
<evidence type="ECO:0000256" key="3">
    <source>
        <dbReference type="ARBA" id="ARBA00022777"/>
    </source>
</evidence>
<feature type="domain" description="Carbohydrate kinase FGGY N-terminal" evidence="4">
    <location>
        <begin position="1"/>
        <end position="241"/>
    </location>
</feature>
<evidence type="ECO:0000259" key="5">
    <source>
        <dbReference type="Pfam" id="PF02782"/>
    </source>
</evidence>
<dbReference type="EC" id="2.7.1.27" evidence="6"/>
<dbReference type="PIRSF" id="PIRSF000538">
    <property type="entry name" value="GlpK"/>
    <property type="match status" value="1"/>
</dbReference>
<dbReference type="PANTHER" id="PTHR43095:SF3">
    <property type="entry name" value="L-XYLULOSE_3-KETO-L-GULONATE KINASE"/>
    <property type="match status" value="1"/>
</dbReference>
<dbReference type="InterPro" id="IPR018485">
    <property type="entry name" value="FGGY_C"/>
</dbReference>
<gene>
    <name evidence="6" type="primary">eryA_1</name>
    <name evidence="6" type="ORF">PARHAE_01624</name>
</gene>
<dbReference type="Proteomes" id="UP000270743">
    <property type="component" value="Unassembled WGS sequence"/>
</dbReference>
<evidence type="ECO:0000313" key="6">
    <source>
        <dbReference type="EMBL" id="VDS08440.1"/>
    </source>
</evidence>
<dbReference type="Pfam" id="PF02782">
    <property type="entry name" value="FGGY_C"/>
    <property type="match status" value="1"/>
</dbReference>
<evidence type="ECO:0000313" key="7">
    <source>
        <dbReference type="Proteomes" id="UP000270743"/>
    </source>
</evidence>
<dbReference type="OrthoDB" id="9805576at2"/>
<reference evidence="6 7" key="1">
    <citation type="submission" date="2018-12" db="EMBL/GenBank/DDBJ databases">
        <authorList>
            <person name="Criscuolo A."/>
        </authorList>
    </citation>
    <scope>NUCLEOTIDE SEQUENCE [LARGE SCALE GENOMIC DNA]</scope>
    <source>
        <strain evidence="6">ACIP1116241</strain>
    </source>
</reference>
<name>A0A3S4GMV6_9RHOB</name>
<comment type="similarity">
    <text evidence="1">Belongs to the FGGY kinase family.</text>
</comment>
<dbReference type="Pfam" id="PF00370">
    <property type="entry name" value="FGGY_N"/>
    <property type="match status" value="1"/>
</dbReference>
<evidence type="ECO:0000256" key="1">
    <source>
        <dbReference type="ARBA" id="ARBA00009156"/>
    </source>
</evidence>
<protein>
    <submittedName>
        <fullName evidence="6">Erythritol kinase</fullName>
        <ecNumber evidence="6">2.7.1.27</ecNumber>
    </submittedName>
</protein>
<dbReference type="InterPro" id="IPR043129">
    <property type="entry name" value="ATPase_NBD"/>
</dbReference>
<dbReference type="PANTHER" id="PTHR43095">
    <property type="entry name" value="SUGAR KINASE"/>
    <property type="match status" value="1"/>
</dbReference>
<dbReference type="InterPro" id="IPR000577">
    <property type="entry name" value="Carb_kinase_FGGY"/>
</dbReference>
<keyword evidence="3 6" id="KW-0418">Kinase</keyword>
<evidence type="ECO:0000256" key="2">
    <source>
        <dbReference type="ARBA" id="ARBA00022679"/>
    </source>
</evidence>
<sequence length="498" mass="53002">MILGIDLGTSMVKAALFDPDGECLAVAARRSSPTSYGQGRMEQDFEEIVNAVGEVMAEACSGRPVPRAIGITGQSDGLWLLDRDGRGCGRAVSWLDDRGNPYLQDWIDRGVFEAVFRRNGNAIFPGSHAPLMAAMSAAEPDRLALAHTASYLKDGILQRLTGARVTDTSDASLPFLDVVARDYDPEILRMLGLEHCRHLLAPVMPGPGQAFPLNAEGAALTGLPTGIPVHAGPFDLVACPIGAGVERPGEGLIIIGTTLACEVLVDRVDTSGPAVGMTLCMPQNDRWIRSMPATVGTATLDWILSLVGATHKDVDALLAESSPGSRGVTALPFFSTTGERAPFVDVRARGQLAGLSTATTRADLVRSVCESVAYAARECIEAAGLTGTLSVCGGGSNSITWSRMVADALQRPLSVARKPEVGARGAAMVAMDVVGIDYDRVSWTRPEGVIEPRRERAALHEAGFAHYREIVESARHLWHSPNRDLCHVPREKLPCPAT</sequence>
<dbReference type="SUPFAM" id="SSF53067">
    <property type="entry name" value="Actin-like ATPase domain"/>
    <property type="match status" value="2"/>
</dbReference>
<dbReference type="GO" id="GO:0047878">
    <property type="term" value="F:erythritol kinase activity"/>
    <property type="evidence" value="ECO:0007669"/>
    <property type="project" value="UniProtKB-EC"/>
</dbReference>
<dbReference type="GO" id="GO:0005975">
    <property type="term" value="P:carbohydrate metabolic process"/>
    <property type="evidence" value="ECO:0007669"/>
    <property type="project" value="InterPro"/>
</dbReference>
<feature type="domain" description="Carbohydrate kinase FGGY C-terminal" evidence="5">
    <location>
        <begin position="295"/>
        <end position="431"/>
    </location>
</feature>
<dbReference type="RefSeq" id="WP_126154117.1">
    <property type="nucleotide sequence ID" value="NZ_UZWE01000028.1"/>
</dbReference>
<dbReference type="InterPro" id="IPR050406">
    <property type="entry name" value="FGGY_Carb_Kinase"/>
</dbReference>
<dbReference type="EMBL" id="UZWE01000028">
    <property type="protein sequence ID" value="VDS08440.1"/>
    <property type="molecule type" value="Genomic_DNA"/>
</dbReference>
<keyword evidence="7" id="KW-1185">Reference proteome</keyword>
<accession>A0A3S4GMV6</accession>
<dbReference type="InterPro" id="IPR018484">
    <property type="entry name" value="FGGY_N"/>
</dbReference>
<dbReference type="AlphaFoldDB" id="A0A3S4GMV6"/>
<proteinExistence type="inferred from homology"/>
<keyword evidence="2 6" id="KW-0808">Transferase</keyword>
<organism evidence="6 7">
    <name type="scientific">Paracoccus haematequi</name>
    <dbReference type="NCBI Taxonomy" id="2491866"/>
    <lineage>
        <taxon>Bacteria</taxon>
        <taxon>Pseudomonadati</taxon>
        <taxon>Pseudomonadota</taxon>
        <taxon>Alphaproteobacteria</taxon>
        <taxon>Rhodobacterales</taxon>
        <taxon>Paracoccaceae</taxon>
        <taxon>Paracoccus</taxon>
    </lineage>
</organism>